<dbReference type="STRING" id="1754191.A0A1Y1UZB0"/>
<dbReference type="InterPro" id="IPR027417">
    <property type="entry name" value="P-loop_NTPase"/>
</dbReference>
<evidence type="ECO:0000256" key="7">
    <source>
        <dbReference type="ARBA" id="ARBA00022989"/>
    </source>
</evidence>
<dbReference type="SMART" id="SM00382">
    <property type="entry name" value="AAA"/>
    <property type="match status" value="2"/>
</dbReference>
<feature type="transmembrane region" description="Helical" evidence="10">
    <location>
        <begin position="1117"/>
        <end position="1144"/>
    </location>
</feature>
<feature type="domain" description="ABC transporter" evidence="11">
    <location>
        <begin position="1347"/>
        <end position="1577"/>
    </location>
</feature>
<dbReference type="InterPro" id="IPR013525">
    <property type="entry name" value="ABC2_TM"/>
</dbReference>
<evidence type="ECO:0000256" key="9">
    <source>
        <dbReference type="SAM" id="MobiDB-lite"/>
    </source>
</evidence>
<comment type="caution">
    <text evidence="12">The sequence shown here is derived from an EMBL/GenBank/DDBJ whole genome shotgun (WGS) entry which is preliminary data.</text>
</comment>
<comment type="similarity">
    <text evidence="2">Belongs to the ABC transporter superfamily. ABCA family.</text>
</comment>
<dbReference type="FunFam" id="3.40.50.300:FF:002275">
    <property type="entry name" value="ATP-binding cassette, subfamily A (ABC1), member 16"/>
    <property type="match status" value="1"/>
</dbReference>
<evidence type="ECO:0000259" key="11">
    <source>
        <dbReference type="PROSITE" id="PS50893"/>
    </source>
</evidence>
<keyword evidence="6" id="KW-0067">ATP-binding</keyword>
<keyword evidence="7 10" id="KW-1133">Transmembrane helix</keyword>
<evidence type="ECO:0000256" key="3">
    <source>
        <dbReference type="ARBA" id="ARBA00022448"/>
    </source>
</evidence>
<dbReference type="OrthoDB" id="2141921at2759"/>
<feature type="transmembrane region" description="Helical" evidence="10">
    <location>
        <begin position="351"/>
        <end position="370"/>
    </location>
</feature>
<dbReference type="PROSITE" id="PS50893">
    <property type="entry name" value="ABC_TRANSPORTER_2"/>
    <property type="match status" value="2"/>
</dbReference>
<feature type="transmembrane region" description="Helical" evidence="10">
    <location>
        <begin position="1086"/>
        <end position="1111"/>
    </location>
</feature>
<feature type="compositionally biased region" description="Basic and acidic residues" evidence="9">
    <location>
        <begin position="1673"/>
        <end position="1693"/>
    </location>
</feature>
<name>A0A1Y1UZB0_9FUNG</name>
<dbReference type="EMBL" id="MCFH01000061">
    <property type="protein sequence ID" value="ORX42706.1"/>
    <property type="molecule type" value="Genomic_DNA"/>
</dbReference>
<dbReference type="SUPFAM" id="SSF52540">
    <property type="entry name" value="P-loop containing nucleoside triphosphate hydrolases"/>
    <property type="match status" value="2"/>
</dbReference>
<keyword evidence="8 10" id="KW-0472">Membrane</keyword>
<feature type="transmembrane region" description="Helical" evidence="10">
    <location>
        <begin position="860"/>
        <end position="879"/>
    </location>
</feature>
<feature type="transmembrane region" description="Helical" evidence="10">
    <location>
        <begin position="246"/>
        <end position="265"/>
    </location>
</feature>
<dbReference type="InterPro" id="IPR003439">
    <property type="entry name" value="ABC_transporter-like_ATP-bd"/>
</dbReference>
<dbReference type="InterPro" id="IPR026082">
    <property type="entry name" value="ABCA"/>
</dbReference>
<dbReference type="FunFam" id="3.40.50.300:FF:000335">
    <property type="entry name" value="ATP binding cassette subfamily A member 5"/>
    <property type="match status" value="1"/>
</dbReference>
<dbReference type="InterPro" id="IPR017871">
    <property type="entry name" value="ABC_transporter-like_CS"/>
</dbReference>
<evidence type="ECO:0000256" key="1">
    <source>
        <dbReference type="ARBA" id="ARBA00004141"/>
    </source>
</evidence>
<organism evidence="12 13">
    <name type="scientific">Piromyces finnis</name>
    <dbReference type="NCBI Taxonomy" id="1754191"/>
    <lineage>
        <taxon>Eukaryota</taxon>
        <taxon>Fungi</taxon>
        <taxon>Fungi incertae sedis</taxon>
        <taxon>Chytridiomycota</taxon>
        <taxon>Chytridiomycota incertae sedis</taxon>
        <taxon>Neocallimastigomycetes</taxon>
        <taxon>Neocallimastigales</taxon>
        <taxon>Neocallimastigaceae</taxon>
        <taxon>Piromyces</taxon>
    </lineage>
</organism>
<keyword evidence="13" id="KW-1185">Reference proteome</keyword>
<proteinExistence type="inferred from homology"/>
<feature type="region of interest" description="Disordered" evidence="9">
    <location>
        <begin position="1661"/>
        <end position="1693"/>
    </location>
</feature>
<feature type="transmembrane region" description="Helical" evidence="10">
    <location>
        <begin position="1044"/>
        <end position="1065"/>
    </location>
</feature>
<dbReference type="Gene3D" id="3.40.50.300">
    <property type="entry name" value="P-loop containing nucleotide triphosphate hydrolases"/>
    <property type="match status" value="2"/>
</dbReference>
<gene>
    <name evidence="12" type="ORF">BCR36DRAFT_337073</name>
</gene>
<dbReference type="GO" id="GO:0140359">
    <property type="term" value="F:ABC-type transporter activity"/>
    <property type="evidence" value="ECO:0007669"/>
    <property type="project" value="InterPro"/>
</dbReference>
<sequence>MFFSKQFKTILWKNFKIFKQRTSIFPCAFEIFFTFLVVGSLSIRDGNYQKNVFAGAPSDGISSSARTGMAMVSGYSDFYTIAYVLPNNQTEVNGEAFVSYITDNPYFENYYIRNYTIFENEKELEEFVQKDKDDSILCSVIFNDDYTDYTIRIKDFEFCGFDNQYYAKRKRSEVDTKSDTIYTKRDEYDKSSSLFIITQTAVNNAIIQLKTKGMAKGLVINDADHFHIASENRETLPSEERKFSGLAPYVLFLCIGQFFHINNRLIEEKESGIKEGLITIGVKPHYLWFTWEIIYFPISLIIFAIFLAFDPSNIIGAINPILFILTYIFYVISMFNIAAIVSILIKKSRTVLVFTCLFITSIVITSKYVFSLKTEGKESIEKIVSYIVSPIGISMASEEICHEDDLGHYIEFSNMFDSDYGKYFIGLIINAIVSSILPIVLEYLRKLDFRSVSLSKFNKAKFEREDYSSDIQEDPTGNECFVQVKNIFKVFKFKNNIIFDRDDQNEKSKKIFAANNDISFNVYKDEIFAILGHNGAGKSTLIQNMVGIITPDSGETLYHGLSISKNKKEIRSQLGICLQSNVLINNFTVADHFKLYSGIKECDDEDIDKWLKDIDLEKKKDYEVQKLSGGQKRKLSISLALIGNPKYVFLDEPTTGLDPLSRRKIWNLLLKVKKDRVIFITTHYMDEADIIADRKLILNRGTIRCLGSSIYLKNHFKMKYSLEVETHHFEKIDKLIKQHISDAFNFVDKTEIEYSNSSSPNTYTWKLPIDDSNKLSTLLRDLEKEKNKLLVNFSLNAPLLEELFINLEKEIEEKRNGKASDQNKAIELPQNKNVKRPGTLKTALRLGSYRIRVYIRQKTYVFLGILVPVTALCVFLPTFRDQFNGIEDQYKSSLFSFYELYDKTPISSSIYKNQKWNYDIQNSPSINDTLTPQLIQQELPKLSNSDSSLDLYTEVEMEKIYQSIKSEPYYVSSFSGVVNENMHYFNINYNSSMLFSLPVTVDILSNSILSSSNVNDTIKTNVYLFKTIEDTKFNVYSTSLSTTFFTLVIVLCTAFPLSYYGTNVIRERSQNLLKQLQLNGISNKSYWISVLITDHFVFLITCILILMTFVICKFTPLFHVSSIIVLAVYFFVCAIACLIFQYCLSNIISSESSALTIFYLFNIVPPIGVILEANTSGLEVEAAKGNDLIYYTAALVFIVSSFIPNYGLVRVLKSLINIGVEYNIYRKKISILDILALNRQVPSCFLGALVAIAIYTFLLVLQTKRRYNPSRNVFKTTDEINERFDKELQEGDEDILNEYKRVMDDSEENKIPIKIVKLAKEYDDIEFTSRQELLDAMNRKNPKYGEFHMSTMGSRRVVMTPFENVSLGVDTCECFGILGPNGSGKSSLLNTTSFTFPQTLGKITYDGKNTTERKGNEITLGYCPQEDTLWNEFTLFEHIEMFLYLRGYSKKEAKKIAKQFISYCRLTEHRNKMPYELSGGTRRKLNILIALCCSSTKIIMDEPSAGMDPSTRRYVWDIIKSSLQTNKSSTIMSTHSMEEAELLCNRIAIMIEGKIRCIGTPEHLKMKYGNTYIMDVHTKDIEKFHEEVVVGKQLFGESEYEREDKSHQRVKYEVKCNSSNISKVFEIMESCREEDLFYDYSYSQTSLEQVFLNFALKSSEYDGDGENDDESDKTEKENDQSDKTEKENDESKK</sequence>
<dbReference type="CDD" id="cd03263">
    <property type="entry name" value="ABC_subfamily_A"/>
    <property type="match status" value="2"/>
</dbReference>
<comment type="subcellular location">
    <subcellularLocation>
        <location evidence="1">Membrane</location>
        <topology evidence="1">Multi-pass membrane protein</topology>
    </subcellularLocation>
</comment>
<feature type="transmembrane region" description="Helical" evidence="10">
    <location>
        <begin position="1188"/>
        <end position="1208"/>
    </location>
</feature>
<feature type="compositionally biased region" description="Acidic residues" evidence="9">
    <location>
        <begin position="1661"/>
        <end position="1672"/>
    </location>
</feature>
<dbReference type="PANTHER" id="PTHR19229">
    <property type="entry name" value="ATP-BINDING CASSETTE TRANSPORTER SUBFAMILY A ABCA"/>
    <property type="match status" value="1"/>
</dbReference>
<evidence type="ECO:0000256" key="5">
    <source>
        <dbReference type="ARBA" id="ARBA00022741"/>
    </source>
</evidence>
<evidence type="ECO:0000256" key="10">
    <source>
        <dbReference type="SAM" id="Phobius"/>
    </source>
</evidence>
<protein>
    <recommendedName>
        <fullName evidence="11">ABC transporter domain-containing protein</fullName>
    </recommendedName>
</protein>
<dbReference type="PROSITE" id="PS00211">
    <property type="entry name" value="ABC_TRANSPORTER_1"/>
    <property type="match status" value="1"/>
</dbReference>
<keyword evidence="3" id="KW-0813">Transport</keyword>
<feature type="transmembrane region" description="Helical" evidence="10">
    <location>
        <begin position="286"/>
        <end position="309"/>
    </location>
</feature>
<reference evidence="12 13" key="2">
    <citation type="submission" date="2016-08" db="EMBL/GenBank/DDBJ databases">
        <title>Pervasive Adenine N6-methylation of Active Genes in Fungi.</title>
        <authorList>
            <consortium name="DOE Joint Genome Institute"/>
            <person name="Mondo S.J."/>
            <person name="Dannebaum R.O."/>
            <person name="Kuo R.C."/>
            <person name="Labutti K."/>
            <person name="Haridas S."/>
            <person name="Kuo A."/>
            <person name="Salamov A."/>
            <person name="Ahrendt S.R."/>
            <person name="Lipzen A."/>
            <person name="Sullivan W."/>
            <person name="Andreopoulos W.B."/>
            <person name="Clum A."/>
            <person name="Lindquist E."/>
            <person name="Daum C."/>
            <person name="Ramamoorthy G.K."/>
            <person name="Gryganskyi A."/>
            <person name="Culley D."/>
            <person name="Magnuson J.K."/>
            <person name="James T.Y."/>
            <person name="O'Malley M.A."/>
            <person name="Stajich J.E."/>
            <person name="Spatafora J.W."/>
            <person name="Visel A."/>
            <person name="Grigoriev I.V."/>
        </authorList>
    </citation>
    <scope>NUCLEOTIDE SEQUENCE [LARGE SCALE GENOMIC DNA]</scope>
    <source>
        <strain evidence="13">finn</strain>
    </source>
</reference>
<evidence type="ECO:0000256" key="4">
    <source>
        <dbReference type="ARBA" id="ARBA00022692"/>
    </source>
</evidence>
<evidence type="ECO:0000313" key="13">
    <source>
        <dbReference type="Proteomes" id="UP000193719"/>
    </source>
</evidence>
<dbReference type="GO" id="GO:0005524">
    <property type="term" value="F:ATP binding"/>
    <property type="evidence" value="ECO:0007669"/>
    <property type="project" value="UniProtKB-KW"/>
</dbReference>
<feature type="transmembrane region" description="Helical" evidence="10">
    <location>
        <begin position="321"/>
        <end position="344"/>
    </location>
</feature>
<evidence type="ECO:0000256" key="6">
    <source>
        <dbReference type="ARBA" id="ARBA00022840"/>
    </source>
</evidence>
<evidence type="ECO:0000256" key="2">
    <source>
        <dbReference type="ARBA" id="ARBA00008869"/>
    </source>
</evidence>
<feature type="transmembrane region" description="Helical" evidence="10">
    <location>
        <begin position="21"/>
        <end position="43"/>
    </location>
</feature>
<reference evidence="12 13" key="1">
    <citation type="submission" date="2016-08" db="EMBL/GenBank/DDBJ databases">
        <title>Genomes of anaerobic fungi encode conserved fungal cellulosomes for biomass hydrolysis.</title>
        <authorList>
            <consortium name="DOE Joint Genome Institute"/>
            <person name="Haitjema C.H."/>
            <person name="Gilmore S.P."/>
            <person name="Henske J.K."/>
            <person name="Solomon K.V."/>
            <person name="De Groot R."/>
            <person name="Kuo A."/>
            <person name="Mondo S.J."/>
            <person name="Salamov A.A."/>
            <person name="Labutti K."/>
            <person name="Zhao Z."/>
            <person name="Chiniquy J."/>
            <person name="Barry K."/>
            <person name="Brewer H.M."/>
            <person name="Purvine S.O."/>
            <person name="Wright A.T."/>
            <person name="Boxma B."/>
            <person name="Van Alen T."/>
            <person name="Hackstein J.H."/>
            <person name="Baker S.E."/>
            <person name="Grigoriev I.V."/>
            <person name="O'Malley M.A."/>
        </authorList>
    </citation>
    <scope>NUCLEOTIDE SEQUENCE [LARGE SCALE GENOMIC DNA]</scope>
    <source>
        <strain evidence="13">finn</strain>
    </source>
</reference>
<dbReference type="Pfam" id="PF12698">
    <property type="entry name" value="ABC2_membrane_3"/>
    <property type="match status" value="2"/>
</dbReference>
<feature type="domain" description="ABC transporter" evidence="11">
    <location>
        <begin position="482"/>
        <end position="725"/>
    </location>
</feature>
<feature type="transmembrane region" description="Helical" evidence="10">
    <location>
        <begin position="1244"/>
        <end position="1261"/>
    </location>
</feature>
<accession>A0A1Y1UZB0</accession>
<dbReference type="GO" id="GO:0016887">
    <property type="term" value="F:ATP hydrolysis activity"/>
    <property type="evidence" value="ECO:0007669"/>
    <property type="project" value="InterPro"/>
</dbReference>
<dbReference type="GO" id="GO:0016020">
    <property type="term" value="C:membrane"/>
    <property type="evidence" value="ECO:0007669"/>
    <property type="project" value="UniProtKB-SubCell"/>
</dbReference>
<evidence type="ECO:0000256" key="8">
    <source>
        <dbReference type="ARBA" id="ARBA00023136"/>
    </source>
</evidence>
<keyword evidence="5" id="KW-0547">Nucleotide-binding</keyword>
<dbReference type="Pfam" id="PF00005">
    <property type="entry name" value="ABC_tran"/>
    <property type="match status" value="2"/>
</dbReference>
<feature type="transmembrane region" description="Helical" evidence="10">
    <location>
        <begin position="1156"/>
        <end position="1176"/>
    </location>
</feature>
<keyword evidence="4 10" id="KW-0812">Transmembrane</keyword>
<dbReference type="Proteomes" id="UP000193719">
    <property type="component" value="Unassembled WGS sequence"/>
</dbReference>
<dbReference type="InterPro" id="IPR003593">
    <property type="entry name" value="AAA+_ATPase"/>
</dbReference>
<evidence type="ECO:0000313" key="12">
    <source>
        <dbReference type="EMBL" id="ORX42706.1"/>
    </source>
</evidence>
<feature type="transmembrane region" description="Helical" evidence="10">
    <location>
        <begin position="423"/>
        <end position="444"/>
    </location>
</feature>